<gene>
    <name evidence="3" type="ORF">PPRIM_AZ9-3.1.T1500045</name>
</gene>
<dbReference type="EMBL" id="CAJJDM010000155">
    <property type="protein sequence ID" value="CAD8112120.1"/>
    <property type="molecule type" value="Genomic_DNA"/>
</dbReference>
<evidence type="ECO:0000259" key="1">
    <source>
        <dbReference type="PROSITE" id="PS50234"/>
    </source>
</evidence>
<reference evidence="3" key="1">
    <citation type="submission" date="2021-01" db="EMBL/GenBank/DDBJ databases">
        <authorList>
            <consortium name="Genoscope - CEA"/>
            <person name="William W."/>
        </authorList>
    </citation>
    <scope>NUCLEOTIDE SEQUENCE</scope>
</reference>
<dbReference type="InterPro" id="IPR013694">
    <property type="entry name" value="VIT"/>
</dbReference>
<feature type="domain" description="VWFA" evidence="1">
    <location>
        <begin position="349"/>
        <end position="528"/>
    </location>
</feature>
<dbReference type="PROSITE" id="PS50234">
    <property type="entry name" value="VWFA"/>
    <property type="match status" value="1"/>
</dbReference>
<dbReference type="Pfam" id="PF08487">
    <property type="entry name" value="VIT"/>
    <property type="match status" value="1"/>
</dbReference>
<protein>
    <submittedName>
        <fullName evidence="3">Uncharacterized protein</fullName>
    </submittedName>
</protein>
<dbReference type="OMA" id="MQGTEIF"/>
<feature type="domain" description="VIT" evidence="2">
    <location>
        <begin position="31"/>
        <end position="162"/>
    </location>
</feature>
<dbReference type="SMART" id="SM00327">
    <property type="entry name" value="VWA"/>
    <property type="match status" value="1"/>
</dbReference>
<keyword evidence="4" id="KW-1185">Reference proteome</keyword>
<name>A0A8S1QCH7_PARPR</name>
<dbReference type="PANTHER" id="PTHR45737:SF6">
    <property type="entry name" value="VON WILLEBRAND FACTOR A DOMAIN-CONTAINING PROTEIN 5A"/>
    <property type="match status" value="1"/>
</dbReference>
<evidence type="ECO:0000313" key="4">
    <source>
        <dbReference type="Proteomes" id="UP000688137"/>
    </source>
</evidence>
<comment type="caution">
    <text evidence="3">The sequence shown here is derived from an EMBL/GenBank/DDBJ whole genome shotgun (WGS) entry which is preliminary data.</text>
</comment>
<accession>A0A8S1QCH7</accession>
<organism evidence="3 4">
    <name type="scientific">Paramecium primaurelia</name>
    <dbReference type="NCBI Taxonomy" id="5886"/>
    <lineage>
        <taxon>Eukaryota</taxon>
        <taxon>Sar</taxon>
        <taxon>Alveolata</taxon>
        <taxon>Ciliophora</taxon>
        <taxon>Intramacronucleata</taxon>
        <taxon>Oligohymenophorea</taxon>
        <taxon>Peniculida</taxon>
        <taxon>Parameciidae</taxon>
        <taxon>Paramecium</taxon>
    </lineage>
</organism>
<dbReference type="Pfam" id="PF13768">
    <property type="entry name" value="VWA_3"/>
    <property type="match status" value="1"/>
</dbReference>
<proteinExistence type="predicted"/>
<dbReference type="InterPro" id="IPR002035">
    <property type="entry name" value="VWF_A"/>
</dbReference>
<dbReference type="PROSITE" id="PS51468">
    <property type="entry name" value="VIT"/>
    <property type="match status" value="1"/>
</dbReference>
<dbReference type="Proteomes" id="UP000688137">
    <property type="component" value="Unassembled WGS sequence"/>
</dbReference>
<sequence>MITNKLFKPKLESKQFNVSKKVRQTCCFYPQRLIICYDLIRKIPIPLKGVHYFLKVQPGFVIVEIKQTYSTQGYNQPIELEYLFSINNNAAVTKMVVELGDIKVYGIVKEKEEAKQQYEDGIKQGKTMAYSEQDEEFPEIKRVKIGALAPDKQLNITFEYIQPLDVVLNKLWKVEVQPMVDNNYFSLNQQNQRVYNNYFDRLNRYLEKFVQIDQFEYNFKQDITVSIDIGSPITYYKCPTHKILSGNAKNEYAKQEIGEEKLKKLYLMLEDTPSNFIPTKQFTLLFSSDDINLPRSILSHTNNDALYTQKYCATLTFIPKFNQTTLDDAYSQYLDGLNIAENQVINRGNYLFFIDRSGSMSGVRIKRAKQSLILFLKSLPEDCRFNIISFGTVFRSLWSDSKQYSQTTLEEAISHVNSMEANMQGTEIFKPLQDIVYNKQYGKSKTTTLNIFLLTDGEVDAAPIIDLVKRNNQAETRVYTLGIGEGCSQYLIKQLAEVGNGKYQFVSDNEDINAKVIDLLEDSLTPYLQGFNLESNITCINQIVPNPESVVCLKKNQELTIQVLFSVEQENENLQLTLNCFDPQEQKPIQYSVSLNLNNSQENEYFHKLASHKFISYYENGVKYGDNHLNFIKINKDTIDDQDIINTSITHQILSSKTAFVCEVCDLEDQFKQQMKQKVYITMIEQNIRYQKKMEEKIYVPKIQGLAFCPSKCIPPTSSKMCLPQSQFTSLAPVDSSLKKKESQIRFRQEVNDIQKKSKQLSQKITEEKRIQKQIEEDIDIEDELEERQQLQTQVKKIEYEQLVSYSQADGSFLYDGLIEKQINIEGRKNEQGYPQNVWLTLLALLYLDQFCLEYRKSWQLVYQKGIQFLQKNGVSYKQLKETELNKQHF</sequence>
<dbReference type="PANTHER" id="PTHR45737">
    <property type="entry name" value="VON WILLEBRAND FACTOR A DOMAIN-CONTAINING PROTEIN 5A"/>
    <property type="match status" value="1"/>
</dbReference>
<evidence type="ECO:0000259" key="2">
    <source>
        <dbReference type="PROSITE" id="PS51468"/>
    </source>
</evidence>
<dbReference type="AlphaFoldDB" id="A0A8S1QCH7"/>
<evidence type="ECO:0000313" key="3">
    <source>
        <dbReference type="EMBL" id="CAD8112120.1"/>
    </source>
</evidence>